<dbReference type="Gene3D" id="3.80.10.10">
    <property type="entry name" value="Ribonuclease Inhibitor"/>
    <property type="match status" value="1"/>
</dbReference>
<dbReference type="InterPro" id="IPR032675">
    <property type="entry name" value="LRR_dom_sf"/>
</dbReference>
<dbReference type="EMBL" id="JARKIE010000085">
    <property type="protein sequence ID" value="KAJ7687690.1"/>
    <property type="molecule type" value="Genomic_DNA"/>
</dbReference>
<feature type="coiled-coil region" evidence="1">
    <location>
        <begin position="3"/>
        <end position="30"/>
    </location>
</feature>
<proteinExistence type="predicted"/>
<evidence type="ECO:0000256" key="1">
    <source>
        <dbReference type="SAM" id="Coils"/>
    </source>
</evidence>
<protein>
    <recommendedName>
        <fullName evidence="4">F-box domain-containing protein</fullName>
    </recommendedName>
</protein>
<keyword evidence="1" id="KW-0175">Coiled coil</keyword>
<evidence type="ECO:0000313" key="2">
    <source>
        <dbReference type="EMBL" id="KAJ7687690.1"/>
    </source>
</evidence>
<name>A0AAD7DEN6_MYCRO</name>
<accession>A0AAD7DEN6</accession>
<sequence length="370" mass="41150">MSIAELQCRIDKLSADIIRQKEVLTNLERSKSGAQRQLNAFRDPMARLPLEISSEIFVLCLGSSLAQTRARCAPMLLLNICNGWTDIALCNTALWDSIHLHQPPAHLASLLDAWLKRSGSRVLSISLPVGITDEISPVIVRHAHQLRDLKMYQDITFVAAGGPFPLLTTLTIAGVEEFSSRTSAARQNFLCSASATLGMLGLCPNLVECTFDNANFDRDYAGEILVHSHMQHLKFGKYPHWSGDSILRHLSLPALETLSISFFNLRLEDLLQFTRRSSPPLQKLILCNVVMAQWSGSLPEMEGCLSLLVTALPMLMHRELLRSRSSVVPNHFLTILANSPHLLPNLSTLIFEFANPSYEKLSSALCARRT</sequence>
<evidence type="ECO:0000313" key="3">
    <source>
        <dbReference type="Proteomes" id="UP001221757"/>
    </source>
</evidence>
<evidence type="ECO:0008006" key="4">
    <source>
        <dbReference type="Google" id="ProtNLM"/>
    </source>
</evidence>
<comment type="caution">
    <text evidence="2">The sequence shown here is derived from an EMBL/GenBank/DDBJ whole genome shotgun (WGS) entry which is preliminary data.</text>
</comment>
<dbReference type="AlphaFoldDB" id="A0AAD7DEN6"/>
<dbReference type="SUPFAM" id="SSF52047">
    <property type="entry name" value="RNI-like"/>
    <property type="match status" value="1"/>
</dbReference>
<organism evidence="2 3">
    <name type="scientific">Mycena rosella</name>
    <name type="common">Pink bonnet</name>
    <name type="synonym">Agaricus rosellus</name>
    <dbReference type="NCBI Taxonomy" id="1033263"/>
    <lineage>
        <taxon>Eukaryota</taxon>
        <taxon>Fungi</taxon>
        <taxon>Dikarya</taxon>
        <taxon>Basidiomycota</taxon>
        <taxon>Agaricomycotina</taxon>
        <taxon>Agaricomycetes</taxon>
        <taxon>Agaricomycetidae</taxon>
        <taxon>Agaricales</taxon>
        <taxon>Marasmiineae</taxon>
        <taxon>Mycenaceae</taxon>
        <taxon>Mycena</taxon>
    </lineage>
</organism>
<dbReference type="Proteomes" id="UP001221757">
    <property type="component" value="Unassembled WGS sequence"/>
</dbReference>
<keyword evidence="3" id="KW-1185">Reference proteome</keyword>
<reference evidence="2" key="1">
    <citation type="submission" date="2023-03" db="EMBL/GenBank/DDBJ databases">
        <title>Massive genome expansion in bonnet fungi (Mycena s.s.) driven by repeated elements and novel gene families across ecological guilds.</title>
        <authorList>
            <consortium name="Lawrence Berkeley National Laboratory"/>
            <person name="Harder C.B."/>
            <person name="Miyauchi S."/>
            <person name="Viragh M."/>
            <person name="Kuo A."/>
            <person name="Thoen E."/>
            <person name="Andreopoulos B."/>
            <person name="Lu D."/>
            <person name="Skrede I."/>
            <person name="Drula E."/>
            <person name="Henrissat B."/>
            <person name="Morin E."/>
            <person name="Kohler A."/>
            <person name="Barry K."/>
            <person name="LaButti K."/>
            <person name="Morin E."/>
            <person name="Salamov A."/>
            <person name="Lipzen A."/>
            <person name="Mereny Z."/>
            <person name="Hegedus B."/>
            <person name="Baldrian P."/>
            <person name="Stursova M."/>
            <person name="Weitz H."/>
            <person name="Taylor A."/>
            <person name="Grigoriev I.V."/>
            <person name="Nagy L.G."/>
            <person name="Martin F."/>
            <person name="Kauserud H."/>
        </authorList>
    </citation>
    <scope>NUCLEOTIDE SEQUENCE</scope>
    <source>
        <strain evidence="2">CBHHK067</strain>
    </source>
</reference>
<gene>
    <name evidence="2" type="ORF">B0H17DRAFT_1136049</name>
</gene>